<evidence type="ECO:0000313" key="2">
    <source>
        <dbReference type="Proteomes" id="UP000886757"/>
    </source>
</evidence>
<comment type="caution">
    <text evidence="1">The sequence shown here is derived from an EMBL/GenBank/DDBJ whole genome shotgun (WGS) entry which is preliminary data.</text>
</comment>
<dbReference type="InterPro" id="IPR020256">
    <property type="entry name" value="Spore_coat_CotJA"/>
</dbReference>
<reference evidence="1" key="2">
    <citation type="journal article" date="2021" name="PeerJ">
        <title>Extensive microbial diversity within the chicken gut microbiome revealed by metagenomics and culture.</title>
        <authorList>
            <person name="Gilroy R."/>
            <person name="Ravi A."/>
            <person name="Getino M."/>
            <person name="Pursley I."/>
            <person name="Horton D.L."/>
            <person name="Alikhan N.F."/>
            <person name="Baker D."/>
            <person name="Gharbi K."/>
            <person name="Hall N."/>
            <person name="Watson M."/>
            <person name="Adriaenssens E.M."/>
            <person name="Foster-Nyarko E."/>
            <person name="Jarju S."/>
            <person name="Secka A."/>
            <person name="Antonio M."/>
            <person name="Oren A."/>
            <person name="Chaudhuri R.R."/>
            <person name="La Ragione R."/>
            <person name="Hildebrand F."/>
            <person name="Pallen M.J."/>
        </authorList>
    </citation>
    <scope>NUCLEOTIDE SEQUENCE</scope>
    <source>
        <strain evidence="1">ChiSjej4B22-8148</strain>
    </source>
</reference>
<sequence length="47" mass="4957">MAGTPLAMGYVPTQSWETPFSPCKGLSLGTIFPGLCYPFCGKGGKCR</sequence>
<evidence type="ECO:0000313" key="1">
    <source>
        <dbReference type="EMBL" id="HIR13939.1"/>
    </source>
</evidence>
<organism evidence="1 2">
    <name type="scientific">Candidatus Choladousia intestinavium</name>
    <dbReference type="NCBI Taxonomy" id="2840727"/>
    <lineage>
        <taxon>Bacteria</taxon>
        <taxon>Bacillati</taxon>
        <taxon>Bacillota</taxon>
        <taxon>Clostridia</taxon>
        <taxon>Lachnospirales</taxon>
        <taxon>Lachnospiraceae</taxon>
        <taxon>Lachnospiraceae incertae sedis</taxon>
        <taxon>Candidatus Choladousia</taxon>
    </lineage>
</organism>
<dbReference type="Proteomes" id="UP000886757">
    <property type="component" value="Unassembled WGS sequence"/>
</dbReference>
<gene>
    <name evidence="1" type="ORF">IAB31_08465</name>
</gene>
<protein>
    <submittedName>
        <fullName evidence="1">Spore coat associated protein CotJA</fullName>
    </submittedName>
</protein>
<proteinExistence type="predicted"/>
<dbReference type="EMBL" id="DVGK01000096">
    <property type="protein sequence ID" value="HIR13939.1"/>
    <property type="molecule type" value="Genomic_DNA"/>
</dbReference>
<dbReference type="Pfam" id="PF11007">
    <property type="entry name" value="CotJA"/>
    <property type="match status" value="1"/>
</dbReference>
<reference evidence="1" key="1">
    <citation type="submission" date="2020-10" db="EMBL/GenBank/DDBJ databases">
        <authorList>
            <person name="Gilroy R."/>
        </authorList>
    </citation>
    <scope>NUCLEOTIDE SEQUENCE</scope>
    <source>
        <strain evidence="1">ChiSjej4B22-8148</strain>
    </source>
</reference>
<dbReference type="AlphaFoldDB" id="A0A9D1ADF0"/>
<name>A0A9D1ADF0_9FIRM</name>
<accession>A0A9D1ADF0</accession>